<proteinExistence type="predicted"/>
<evidence type="ECO:0000313" key="2">
    <source>
        <dbReference type="Proteomes" id="UP000499080"/>
    </source>
</evidence>
<organism evidence="1 2">
    <name type="scientific">Araneus ventricosus</name>
    <name type="common">Orbweaver spider</name>
    <name type="synonym">Epeira ventricosa</name>
    <dbReference type="NCBI Taxonomy" id="182803"/>
    <lineage>
        <taxon>Eukaryota</taxon>
        <taxon>Metazoa</taxon>
        <taxon>Ecdysozoa</taxon>
        <taxon>Arthropoda</taxon>
        <taxon>Chelicerata</taxon>
        <taxon>Arachnida</taxon>
        <taxon>Araneae</taxon>
        <taxon>Araneomorphae</taxon>
        <taxon>Entelegynae</taxon>
        <taxon>Araneoidea</taxon>
        <taxon>Araneidae</taxon>
        <taxon>Araneus</taxon>
    </lineage>
</organism>
<dbReference type="EMBL" id="BGPR01000188">
    <property type="protein sequence ID" value="GBM03196.1"/>
    <property type="molecule type" value="Genomic_DNA"/>
</dbReference>
<protein>
    <submittedName>
        <fullName evidence="1">Uncharacterized protein</fullName>
    </submittedName>
</protein>
<gene>
    <name evidence="1" type="ORF">AVEN_70611_1</name>
</gene>
<comment type="caution">
    <text evidence="1">The sequence shown here is derived from an EMBL/GenBank/DDBJ whole genome shotgun (WGS) entry which is preliminary data.</text>
</comment>
<reference evidence="1 2" key="1">
    <citation type="journal article" date="2019" name="Sci. Rep.">
        <title>Orb-weaving spider Araneus ventricosus genome elucidates the spidroin gene catalogue.</title>
        <authorList>
            <person name="Kono N."/>
            <person name="Nakamura H."/>
            <person name="Ohtoshi R."/>
            <person name="Moran D.A.P."/>
            <person name="Shinohara A."/>
            <person name="Yoshida Y."/>
            <person name="Fujiwara M."/>
            <person name="Mori M."/>
            <person name="Tomita M."/>
            <person name="Arakawa K."/>
        </authorList>
    </citation>
    <scope>NUCLEOTIDE SEQUENCE [LARGE SCALE GENOMIC DNA]</scope>
</reference>
<keyword evidence="2" id="KW-1185">Reference proteome</keyword>
<dbReference type="AlphaFoldDB" id="A0A4Y2CH32"/>
<evidence type="ECO:0000313" key="1">
    <source>
        <dbReference type="EMBL" id="GBM03196.1"/>
    </source>
</evidence>
<name>A0A4Y2CH32_ARAVE</name>
<sequence>MLSDGIIILHDNTHTDRKTQELLQMFEWEIWSPPPIHSKHLFGTRFSSDSDVKTAADNWSNGQGRDFQQAWLNKLVLSSDKCLNRLCGKVIGKYPCYFPFVFSV</sequence>
<dbReference type="Proteomes" id="UP000499080">
    <property type="component" value="Unassembled WGS sequence"/>
</dbReference>
<dbReference type="OrthoDB" id="10042427at2759"/>
<accession>A0A4Y2CH32</accession>